<protein>
    <recommendedName>
        <fullName evidence="3">Restriction endonuclease</fullName>
    </recommendedName>
</protein>
<dbReference type="Gene3D" id="3.90.1570.10">
    <property type="entry name" value="tt1808, chain A"/>
    <property type="match status" value="1"/>
</dbReference>
<dbReference type="Proteomes" id="UP001267426">
    <property type="component" value="Unassembled WGS sequence"/>
</dbReference>
<evidence type="ECO:0008006" key="3">
    <source>
        <dbReference type="Google" id="ProtNLM"/>
    </source>
</evidence>
<name>A0ABU3BM71_9BACT</name>
<reference evidence="1 2" key="1">
    <citation type="submission" date="2023-09" db="EMBL/GenBank/DDBJ databases">
        <authorList>
            <person name="Rey-Velasco X."/>
        </authorList>
    </citation>
    <scope>NUCLEOTIDE SEQUENCE [LARGE SCALE GENOMIC DNA]</scope>
    <source>
        <strain evidence="1 2">F394</strain>
    </source>
</reference>
<dbReference type="RefSeq" id="WP_311661426.1">
    <property type="nucleotide sequence ID" value="NZ_JAVRHT010000001.1"/>
</dbReference>
<gene>
    <name evidence="1" type="ORF">RM540_01305</name>
</gene>
<accession>A0ABU3BM71</accession>
<evidence type="ECO:0000313" key="1">
    <source>
        <dbReference type="EMBL" id="MDT0630370.1"/>
    </source>
</evidence>
<evidence type="ECO:0000313" key="2">
    <source>
        <dbReference type="Proteomes" id="UP001267426"/>
    </source>
</evidence>
<organism evidence="1 2">
    <name type="scientific">Rubrivirga litoralis</name>
    <dbReference type="NCBI Taxonomy" id="3075598"/>
    <lineage>
        <taxon>Bacteria</taxon>
        <taxon>Pseudomonadati</taxon>
        <taxon>Rhodothermota</taxon>
        <taxon>Rhodothermia</taxon>
        <taxon>Rhodothermales</taxon>
        <taxon>Rubricoccaceae</taxon>
        <taxon>Rubrivirga</taxon>
    </lineage>
</organism>
<proteinExistence type="predicted"/>
<sequence>MPAPLPISLDSPAVSQETVTWLRGQSLADFHALPEGTLAQFFDGEVLVSPAPLFLHQRVVARLHVALSRFVEEHGLGEVLVSPST</sequence>
<comment type="caution">
    <text evidence="1">The sequence shown here is derived from an EMBL/GenBank/DDBJ whole genome shotgun (WGS) entry which is preliminary data.</text>
</comment>
<dbReference type="EMBL" id="JAVRHT010000001">
    <property type="protein sequence ID" value="MDT0630370.1"/>
    <property type="molecule type" value="Genomic_DNA"/>
</dbReference>
<dbReference type="InterPro" id="IPR012296">
    <property type="entry name" value="Nuclease_put_TT1808"/>
</dbReference>
<dbReference type="InterPro" id="IPR011335">
    <property type="entry name" value="Restrct_endonuc-II-like"/>
</dbReference>
<dbReference type="SUPFAM" id="SSF52980">
    <property type="entry name" value="Restriction endonuclease-like"/>
    <property type="match status" value="1"/>
</dbReference>
<keyword evidence="2" id="KW-1185">Reference proteome</keyword>